<keyword evidence="4 9" id="KW-0808">Transferase</keyword>
<dbReference type="PANTHER" id="PTHR13285">
    <property type="entry name" value="ACYLTRANSFERASE"/>
    <property type="match status" value="1"/>
</dbReference>
<evidence type="ECO:0000256" key="5">
    <source>
        <dbReference type="ARBA" id="ARBA00022692"/>
    </source>
</evidence>
<dbReference type="PIRSF" id="PIRSF016636">
    <property type="entry name" value="AlgI_DltB"/>
    <property type="match status" value="1"/>
</dbReference>
<dbReference type="EMBL" id="UGJE01000002">
    <property type="protein sequence ID" value="STQ85669.1"/>
    <property type="molecule type" value="Genomic_DNA"/>
</dbReference>
<keyword evidence="3 9" id="KW-1003">Cell membrane</keyword>
<organism evidence="11 12">
    <name type="scientific">Helicobacter muridarum</name>
    <dbReference type="NCBI Taxonomy" id="216"/>
    <lineage>
        <taxon>Bacteria</taxon>
        <taxon>Pseudomonadati</taxon>
        <taxon>Campylobacterota</taxon>
        <taxon>Epsilonproteobacteria</taxon>
        <taxon>Campylobacterales</taxon>
        <taxon>Helicobacteraceae</taxon>
        <taxon>Helicobacter</taxon>
    </lineage>
</organism>
<feature type="transmembrane region" description="Helical" evidence="10">
    <location>
        <begin position="504"/>
        <end position="520"/>
    </location>
</feature>
<keyword evidence="12" id="KW-1185">Reference proteome</keyword>
<dbReference type="InterPro" id="IPR004299">
    <property type="entry name" value="MBOAT_fam"/>
</dbReference>
<dbReference type="RefSeq" id="WP_034557655.1">
    <property type="nucleotide sequence ID" value="NZ_FZML01000015.1"/>
</dbReference>
<keyword evidence="5 10" id="KW-0812">Transmembrane</keyword>
<evidence type="ECO:0000256" key="6">
    <source>
        <dbReference type="ARBA" id="ARBA00022989"/>
    </source>
</evidence>
<dbReference type="GO" id="GO:0005886">
    <property type="term" value="C:plasma membrane"/>
    <property type="evidence" value="ECO:0007669"/>
    <property type="project" value="UniProtKB-SubCell"/>
</dbReference>
<evidence type="ECO:0000256" key="1">
    <source>
        <dbReference type="ARBA" id="ARBA00004651"/>
    </source>
</evidence>
<dbReference type="InterPro" id="IPR028362">
    <property type="entry name" value="AlgI"/>
</dbReference>
<keyword evidence="6 10" id="KW-1133">Transmembrane helix</keyword>
<sequence>MLFNSYEFIFVFLPITFFIYFMLNHKGFTRVSIIWLMCASLSFYGYWDIGYLPLLLMSIGFNYCLSGFIIKARRKNIESFALKPTKKNLQNLSLDSYMLGLKLGNANQSKESNTSNDCYSKVLKNETKYKNIESKSLIILKPKLLLFIALTFNIALLGYFKYMNFFLETIEYIFHKDILTLNIILPLGISFFTITQIAYLVDCYEGVVEERSLINYALFVTFFPHLIAGPILHHAEMMPQFTNKNNKVLNHKNITRGIFIFSIGLFKKVVIADSFSIWANAGFGVVDSGRFLNIFESWATSLSYTFQLYFDFSGYCDMAIGLGLLFNIMLPINFYSPYKSLNITEFWRKWHITLGRFLKSYIYIPLGGNRNDKHNRDTNKDYIDKRRINKYIYTKLKIEHIHNKIFTLRNLFIVACISGVWHGAGIGFIIWGILHGIAMVIHRIYSWWIDSIRDSKDNDAKNNKIRGILISFLDSKIYKILCWIVTFNFINITWVFFRAENLQGALNLLKGMFGIVWVEIPHKARLVPHFLENIYGRNDTLIYIVLAFIMCLGLKNSVEITGKFRVNAMWAIFTMVILYTSVIILIINPYSEFIYFSF</sequence>
<feature type="transmembrane region" description="Helical" evidence="10">
    <location>
        <begin position="312"/>
        <end position="330"/>
    </location>
</feature>
<evidence type="ECO:0000313" key="11">
    <source>
        <dbReference type="EMBL" id="STQ85669.1"/>
    </source>
</evidence>
<dbReference type="GO" id="GO:0016746">
    <property type="term" value="F:acyltransferase activity"/>
    <property type="evidence" value="ECO:0007669"/>
    <property type="project" value="UniProtKB-KW"/>
</dbReference>
<feature type="transmembrane region" description="Helical" evidence="10">
    <location>
        <begin position="411"/>
        <end position="434"/>
    </location>
</feature>
<dbReference type="GO" id="GO:0042121">
    <property type="term" value="P:alginic acid biosynthetic process"/>
    <property type="evidence" value="ECO:0007669"/>
    <property type="project" value="InterPro"/>
</dbReference>
<gene>
    <name evidence="11" type="primary">dltB_1</name>
    <name evidence="11" type="ORF">NCTC12714_00455</name>
</gene>
<comment type="subcellular location">
    <subcellularLocation>
        <location evidence="1">Cell membrane</location>
        <topology evidence="1">Multi-pass membrane protein</topology>
    </subcellularLocation>
</comment>
<dbReference type="PANTHER" id="PTHR13285:SF23">
    <property type="entry name" value="TEICHOIC ACID D-ALANYLTRANSFERASE"/>
    <property type="match status" value="1"/>
</dbReference>
<proteinExistence type="inferred from homology"/>
<dbReference type="PIRSF" id="PIRSF500217">
    <property type="entry name" value="AlgI"/>
    <property type="match status" value="1"/>
</dbReference>
<name>A0A099U0F7_9HELI</name>
<dbReference type="InterPro" id="IPR024194">
    <property type="entry name" value="Ac/AlaTfrase_AlgI/DltB"/>
</dbReference>
<evidence type="ECO:0000256" key="7">
    <source>
        <dbReference type="ARBA" id="ARBA00023136"/>
    </source>
</evidence>
<feature type="transmembrane region" description="Helical" evidence="10">
    <location>
        <begin position="144"/>
        <end position="163"/>
    </location>
</feature>
<feature type="transmembrane region" description="Helical" evidence="10">
    <location>
        <begin position="540"/>
        <end position="558"/>
    </location>
</feature>
<accession>A0A099U0F7</accession>
<feature type="transmembrane region" description="Helical" evidence="10">
    <location>
        <begin position="6"/>
        <end position="23"/>
    </location>
</feature>
<feature type="transmembrane region" description="Helical" evidence="10">
    <location>
        <begin position="570"/>
        <end position="590"/>
    </location>
</feature>
<dbReference type="AlphaFoldDB" id="A0A099U0F7"/>
<feature type="transmembrane region" description="Helical" evidence="10">
    <location>
        <begin position="183"/>
        <end position="201"/>
    </location>
</feature>
<dbReference type="Pfam" id="PF03062">
    <property type="entry name" value="MBOAT"/>
    <property type="match status" value="1"/>
</dbReference>
<dbReference type="InterPro" id="IPR051085">
    <property type="entry name" value="MB_O-acyltransferase"/>
</dbReference>
<evidence type="ECO:0000256" key="10">
    <source>
        <dbReference type="SAM" id="Phobius"/>
    </source>
</evidence>
<feature type="transmembrane region" description="Helical" evidence="10">
    <location>
        <begin position="477"/>
        <end position="497"/>
    </location>
</feature>
<evidence type="ECO:0000256" key="3">
    <source>
        <dbReference type="ARBA" id="ARBA00022475"/>
    </source>
</evidence>
<protein>
    <submittedName>
        <fullName evidence="11">Membrane bound O-acyl transferase</fullName>
    </submittedName>
</protein>
<evidence type="ECO:0000313" key="12">
    <source>
        <dbReference type="Proteomes" id="UP000255139"/>
    </source>
</evidence>
<evidence type="ECO:0000256" key="2">
    <source>
        <dbReference type="ARBA" id="ARBA00010323"/>
    </source>
</evidence>
<evidence type="ECO:0000256" key="4">
    <source>
        <dbReference type="ARBA" id="ARBA00022679"/>
    </source>
</evidence>
<comment type="similarity">
    <text evidence="2 9">Belongs to the membrane-bound acyltransferase family.</text>
</comment>
<keyword evidence="7 9" id="KW-0472">Membrane</keyword>
<reference evidence="11 12" key="1">
    <citation type="submission" date="2018-06" db="EMBL/GenBank/DDBJ databases">
        <authorList>
            <consortium name="Pathogen Informatics"/>
            <person name="Doyle S."/>
        </authorList>
    </citation>
    <scope>NUCLEOTIDE SEQUENCE [LARGE SCALE GENOMIC DNA]</scope>
    <source>
        <strain evidence="11 12">NCTC12714</strain>
    </source>
</reference>
<evidence type="ECO:0000256" key="9">
    <source>
        <dbReference type="PIRNR" id="PIRNR016636"/>
    </source>
</evidence>
<feature type="transmembrane region" description="Helical" evidence="10">
    <location>
        <begin position="213"/>
        <end position="232"/>
    </location>
</feature>
<dbReference type="Proteomes" id="UP000255139">
    <property type="component" value="Unassembled WGS sequence"/>
</dbReference>
<keyword evidence="8 9" id="KW-0012">Acyltransferase</keyword>
<evidence type="ECO:0000256" key="8">
    <source>
        <dbReference type="ARBA" id="ARBA00023315"/>
    </source>
</evidence>
<feature type="transmembrane region" description="Helical" evidence="10">
    <location>
        <begin position="53"/>
        <end position="70"/>
    </location>
</feature>